<keyword evidence="4" id="KW-0808">Transferase</keyword>
<dbReference type="PROSITE" id="PS50113">
    <property type="entry name" value="PAC"/>
    <property type="match status" value="1"/>
</dbReference>
<protein>
    <submittedName>
        <fullName evidence="4">Diguanylate cyclase domain-containing protein</fullName>
        <ecNumber evidence="4">2.7.7.65</ecNumber>
    </submittedName>
</protein>
<gene>
    <name evidence="4" type="ORF">ACBP88_04815</name>
</gene>
<dbReference type="NCBIfam" id="TIGR00229">
    <property type="entry name" value="sensory_box"/>
    <property type="match status" value="1"/>
</dbReference>
<feature type="domain" description="PAC" evidence="2">
    <location>
        <begin position="255"/>
        <end position="307"/>
    </location>
</feature>
<dbReference type="Gene3D" id="3.30.70.270">
    <property type="match status" value="1"/>
</dbReference>
<dbReference type="InterPro" id="IPR000700">
    <property type="entry name" value="PAS-assoc_C"/>
</dbReference>
<sequence length="486" mass="54818">MQLPSQTAISHVQQERECMIRGLFHEYIDMYASRDDRLTTRFSQNFTGFTGSWGRLIHDRDEWIRITRQDFEQVPGPIRMEVTDVSLQDLCNEVVSVAATLRIHLPNDADLMANHMTRLVLVFRLEAGAWMITHCSYSVPFHSASDDEIYPIRSLQQQNRALQALVAERTRELQESQAFYRLLTEDAEDVHWQMDRDFIVTYISPADERLRGFQAAEVVGRPVFELLTEEAGALVKHAINLSAQKALPAGPTSFRKFEMQQLCKDGSLVWGEVLVKPDLNAKGEVVGYHGITRNVTERKRLEEQVRQLAFHDTLTNLANRRLLLEHLDQAMGESKRSHHYGAVIYLDLDNFKPLNDIHGHGMGDLLLIEVGARLKGCVRGADTVARIGGDEFVVLLRTLPPQLDEACVQAIAVAEKIRGCLAERYVLRSAPDASAIEHACTASIGVALFCGRDETADSLMQRADQAMYQAKENGRNRVQLALTAKK</sequence>
<dbReference type="EC" id="2.7.7.65" evidence="4"/>
<proteinExistence type="predicted"/>
<dbReference type="Gene3D" id="3.10.450.50">
    <property type="match status" value="1"/>
</dbReference>
<dbReference type="InterPro" id="IPR035965">
    <property type="entry name" value="PAS-like_dom_sf"/>
</dbReference>
<dbReference type="SMART" id="SM00086">
    <property type="entry name" value="PAC"/>
    <property type="match status" value="1"/>
</dbReference>
<dbReference type="InterPro" id="IPR000160">
    <property type="entry name" value="GGDEF_dom"/>
</dbReference>
<evidence type="ECO:0000313" key="4">
    <source>
        <dbReference type="EMBL" id="MEZ2738792.1"/>
    </source>
</evidence>
<keyword evidence="5" id="KW-1185">Reference proteome</keyword>
<dbReference type="RefSeq" id="WP_370890827.1">
    <property type="nucleotide sequence ID" value="NZ_JBGJLR010000003.1"/>
</dbReference>
<dbReference type="CDD" id="cd00130">
    <property type="entry name" value="PAS"/>
    <property type="match status" value="1"/>
</dbReference>
<name>A0ABV4IEB9_9BURK</name>
<dbReference type="Proteomes" id="UP001567350">
    <property type="component" value="Unassembled WGS sequence"/>
</dbReference>
<dbReference type="InterPro" id="IPR052155">
    <property type="entry name" value="Biofilm_reg_signaling"/>
</dbReference>
<organism evidence="4 5">
    <name type="scientific">Comamonas jiangduensis</name>
    <dbReference type="NCBI Taxonomy" id="1194168"/>
    <lineage>
        <taxon>Bacteria</taxon>
        <taxon>Pseudomonadati</taxon>
        <taxon>Pseudomonadota</taxon>
        <taxon>Betaproteobacteria</taxon>
        <taxon>Burkholderiales</taxon>
        <taxon>Comamonadaceae</taxon>
        <taxon>Comamonas</taxon>
    </lineage>
</organism>
<dbReference type="PANTHER" id="PTHR44757:SF2">
    <property type="entry name" value="BIOFILM ARCHITECTURE MAINTENANCE PROTEIN MBAA"/>
    <property type="match status" value="1"/>
</dbReference>
<dbReference type="CDD" id="cd01949">
    <property type="entry name" value="GGDEF"/>
    <property type="match status" value="1"/>
</dbReference>
<dbReference type="InterPro" id="IPR032710">
    <property type="entry name" value="NTF2-like_dom_sf"/>
</dbReference>
<dbReference type="SUPFAM" id="SSF55073">
    <property type="entry name" value="Nucleotide cyclase"/>
    <property type="match status" value="1"/>
</dbReference>
<feature type="domain" description="GGDEF" evidence="3">
    <location>
        <begin position="339"/>
        <end position="483"/>
    </location>
</feature>
<dbReference type="Gene3D" id="3.30.450.20">
    <property type="entry name" value="PAS domain"/>
    <property type="match status" value="1"/>
</dbReference>
<dbReference type="SUPFAM" id="SSF55785">
    <property type="entry name" value="PYP-like sensor domain (PAS domain)"/>
    <property type="match status" value="1"/>
</dbReference>
<dbReference type="SMART" id="SM00091">
    <property type="entry name" value="PAS"/>
    <property type="match status" value="1"/>
</dbReference>
<keyword evidence="4" id="KW-0548">Nucleotidyltransferase</keyword>
<comment type="caution">
    <text evidence="4">The sequence shown here is derived from an EMBL/GenBank/DDBJ whole genome shotgun (WGS) entry which is preliminary data.</text>
</comment>
<dbReference type="Pfam" id="PF00990">
    <property type="entry name" value="GGDEF"/>
    <property type="match status" value="1"/>
</dbReference>
<dbReference type="InterPro" id="IPR029787">
    <property type="entry name" value="Nucleotide_cyclase"/>
</dbReference>
<reference evidence="4 5" key="1">
    <citation type="submission" date="2024-08" db="EMBL/GenBank/DDBJ databases">
        <authorList>
            <person name="Feng Z."/>
            <person name="Ronholm J."/>
        </authorList>
    </citation>
    <scope>NUCLEOTIDE SEQUENCE [LARGE SCALE GENOMIC DNA]</scope>
    <source>
        <strain evidence="4 5">4-AB0-8</strain>
    </source>
</reference>
<dbReference type="PANTHER" id="PTHR44757">
    <property type="entry name" value="DIGUANYLATE CYCLASE DGCP"/>
    <property type="match status" value="1"/>
</dbReference>
<dbReference type="InterPro" id="IPR013656">
    <property type="entry name" value="PAS_4"/>
</dbReference>
<evidence type="ECO:0000259" key="3">
    <source>
        <dbReference type="PROSITE" id="PS50887"/>
    </source>
</evidence>
<dbReference type="Pfam" id="PF08448">
    <property type="entry name" value="PAS_4"/>
    <property type="match status" value="1"/>
</dbReference>
<dbReference type="InterPro" id="IPR001610">
    <property type="entry name" value="PAC"/>
</dbReference>
<dbReference type="SUPFAM" id="SSF54427">
    <property type="entry name" value="NTF2-like"/>
    <property type="match status" value="1"/>
</dbReference>
<dbReference type="PROSITE" id="PS50112">
    <property type="entry name" value="PAS"/>
    <property type="match status" value="1"/>
</dbReference>
<evidence type="ECO:0000259" key="2">
    <source>
        <dbReference type="PROSITE" id="PS50113"/>
    </source>
</evidence>
<dbReference type="GO" id="GO:0052621">
    <property type="term" value="F:diguanylate cyclase activity"/>
    <property type="evidence" value="ECO:0007669"/>
    <property type="project" value="UniProtKB-EC"/>
</dbReference>
<dbReference type="InterPro" id="IPR043128">
    <property type="entry name" value="Rev_trsase/Diguanyl_cyclase"/>
</dbReference>
<feature type="domain" description="PAS" evidence="1">
    <location>
        <begin position="176"/>
        <end position="246"/>
    </location>
</feature>
<evidence type="ECO:0000313" key="5">
    <source>
        <dbReference type="Proteomes" id="UP001567350"/>
    </source>
</evidence>
<dbReference type="SMART" id="SM00267">
    <property type="entry name" value="GGDEF"/>
    <property type="match status" value="1"/>
</dbReference>
<dbReference type="NCBIfam" id="TIGR00254">
    <property type="entry name" value="GGDEF"/>
    <property type="match status" value="1"/>
</dbReference>
<dbReference type="EMBL" id="JBGJLR010000003">
    <property type="protein sequence ID" value="MEZ2738792.1"/>
    <property type="molecule type" value="Genomic_DNA"/>
</dbReference>
<dbReference type="InterPro" id="IPR037401">
    <property type="entry name" value="SnoaL-like"/>
</dbReference>
<evidence type="ECO:0000259" key="1">
    <source>
        <dbReference type="PROSITE" id="PS50112"/>
    </source>
</evidence>
<dbReference type="InterPro" id="IPR000014">
    <property type="entry name" value="PAS"/>
</dbReference>
<dbReference type="PROSITE" id="PS50887">
    <property type="entry name" value="GGDEF"/>
    <property type="match status" value="1"/>
</dbReference>
<accession>A0ABV4IEB9</accession>
<dbReference type="Pfam" id="PF13474">
    <property type="entry name" value="SnoaL_3"/>
    <property type="match status" value="1"/>
</dbReference>